<proteinExistence type="predicted"/>
<dbReference type="PANTHER" id="PTHR14224">
    <property type="entry name" value="SIMILAR TO PREFERENTIALLY EXPRESSED ANTIGEN IN MELANOMA-LIKE 3"/>
    <property type="match status" value="1"/>
</dbReference>
<keyword evidence="2" id="KW-0677">Repeat</keyword>
<accession>G5AWB6</accession>
<evidence type="ECO:0000256" key="2">
    <source>
        <dbReference type="ARBA" id="ARBA00022737"/>
    </source>
</evidence>
<keyword evidence="1" id="KW-0433">Leucine-rich repeat</keyword>
<evidence type="ECO:0000256" key="1">
    <source>
        <dbReference type="ARBA" id="ARBA00022614"/>
    </source>
</evidence>
<gene>
    <name evidence="3" type="ORF">GW7_00151</name>
</gene>
<dbReference type="EMBL" id="JH167266">
    <property type="protein sequence ID" value="EHB01327.1"/>
    <property type="molecule type" value="Genomic_DNA"/>
</dbReference>
<dbReference type="AlphaFoldDB" id="G5AWB6"/>
<protein>
    <submittedName>
        <fullName evidence="3">PRAME family member 7</fullName>
    </submittedName>
</protein>
<dbReference type="Proteomes" id="UP000006813">
    <property type="component" value="Unassembled WGS sequence"/>
</dbReference>
<dbReference type="PANTHER" id="PTHR14224:SF90">
    <property type="match status" value="1"/>
</dbReference>
<reference evidence="3 4" key="1">
    <citation type="journal article" date="2011" name="Nature">
        <title>Genome sequencing reveals insights into physiology and longevity of the naked mole rat.</title>
        <authorList>
            <person name="Kim E.B."/>
            <person name="Fang X."/>
            <person name="Fushan A.A."/>
            <person name="Huang Z."/>
            <person name="Lobanov A.V."/>
            <person name="Han L."/>
            <person name="Marino S.M."/>
            <person name="Sun X."/>
            <person name="Turanov A.A."/>
            <person name="Yang P."/>
            <person name="Yim S.H."/>
            <person name="Zhao X."/>
            <person name="Kasaikina M.V."/>
            <person name="Stoletzki N."/>
            <person name="Peng C."/>
            <person name="Polak P."/>
            <person name="Xiong Z."/>
            <person name="Kiezun A."/>
            <person name="Zhu Y."/>
            <person name="Chen Y."/>
            <person name="Kryukov G.V."/>
            <person name="Zhang Q."/>
            <person name="Peshkin L."/>
            <person name="Yang L."/>
            <person name="Bronson R.T."/>
            <person name="Buffenstein R."/>
            <person name="Wang B."/>
            <person name="Han C."/>
            <person name="Li Q."/>
            <person name="Chen L."/>
            <person name="Zhao W."/>
            <person name="Sunyaev S.R."/>
            <person name="Park T.J."/>
            <person name="Zhang G."/>
            <person name="Wang J."/>
            <person name="Gladyshev V.N."/>
        </authorList>
    </citation>
    <scope>NUCLEOTIDE SEQUENCE [LARGE SCALE GENOMIC DNA]</scope>
</reference>
<evidence type="ECO:0000313" key="4">
    <source>
        <dbReference type="Proteomes" id="UP000006813"/>
    </source>
</evidence>
<evidence type="ECO:0000313" key="3">
    <source>
        <dbReference type="EMBL" id="EHB01327.1"/>
    </source>
</evidence>
<dbReference type="STRING" id="10181.G5AWB6"/>
<dbReference type="InParanoid" id="G5AWB6"/>
<name>G5AWB6_HETGA</name>
<dbReference type="InterPro" id="IPR050694">
    <property type="entry name" value="LRRC14/PRAME"/>
</dbReference>
<dbReference type="GO" id="GO:0005737">
    <property type="term" value="C:cytoplasm"/>
    <property type="evidence" value="ECO:0007669"/>
    <property type="project" value="TreeGrafter"/>
</dbReference>
<sequence length="167" mass="19345">MQSLLRSETVACTALHNLLALIFREMFEEAFMGEHSEVLKPMVQVWPFSWLPDGDEETRDFTNQTGNNPTRGEKLTDVKSATRKKQLLKVMADLLSMSRTLNGFQTDLSKWPQLRRRLAHLCCNKMEMHEMPFYVFVNILKMLELNCVQEVKVCRSRSVIDMASFAP</sequence>
<organism evidence="3 4">
    <name type="scientific">Heterocephalus glaber</name>
    <name type="common">Naked mole rat</name>
    <dbReference type="NCBI Taxonomy" id="10181"/>
    <lineage>
        <taxon>Eukaryota</taxon>
        <taxon>Metazoa</taxon>
        <taxon>Chordata</taxon>
        <taxon>Craniata</taxon>
        <taxon>Vertebrata</taxon>
        <taxon>Euteleostomi</taxon>
        <taxon>Mammalia</taxon>
        <taxon>Eutheria</taxon>
        <taxon>Euarchontoglires</taxon>
        <taxon>Glires</taxon>
        <taxon>Rodentia</taxon>
        <taxon>Hystricomorpha</taxon>
        <taxon>Bathyergidae</taxon>
        <taxon>Heterocephalus</taxon>
    </lineage>
</organism>